<sequence length="464" mass="47899">MVSGQSGVVLGLGVLALLSVGPLVVALRRARAHGDWDLSASLVCATGLLASLPSVVYILRGGRQEQVDAFGDVEIGFPGWVDRVGTLANGLLLVVCVAFVAHRLLLRRLRVLLAPLLACALVVVLALSDGLHGQPFLVPRQLVLIAVLCAAAVARPGRPAFVGAAAAVLLFSVLSGAEALLSPAAVLRPCRPDNPCGLLGIHYAGVFTNENILSLVLVLGMPFVWLGLRGGVRVLLVCYLAFLAVVTGSRLAGVAALATLALLVLLRPRLDGAATRPAAWRTLLALPLLAATALVGLVLPFHHPGPARLGDRAVIWDMARAELSRSPLTGLGGTAWSAKYPAGEIPAAVSPSLHNQWIDVLFAGGLLGLALFVLLLLYLALRGGVTGLPVAACVLLPVLICSVLERPWSFGISNSLTFLLVAAVLLPVPAPRAAAAMAPASGASRAAAPARTPRPRPAATARGR</sequence>
<comment type="caution">
    <text evidence="8">The sequence shown here is derived from an EMBL/GenBank/DDBJ whole genome shotgun (WGS) entry which is preliminary data.</text>
</comment>
<evidence type="ECO:0000256" key="5">
    <source>
        <dbReference type="SAM" id="MobiDB-lite"/>
    </source>
</evidence>
<feature type="transmembrane region" description="Helical" evidence="6">
    <location>
        <begin position="278"/>
        <end position="299"/>
    </location>
</feature>
<dbReference type="InterPro" id="IPR007016">
    <property type="entry name" value="O-antigen_ligase-rel_domated"/>
</dbReference>
<evidence type="ECO:0000256" key="2">
    <source>
        <dbReference type="ARBA" id="ARBA00022692"/>
    </source>
</evidence>
<feature type="transmembrane region" description="Helical" evidence="6">
    <location>
        <begin position="87"/>
        <end position="105"/>
    </location>
</feature>
<gene>
    <name evidence="8" type="ORF">AQJ30_14445</name>
</gene>
<dbReference type="GO" id="GO:0016020">
    <property type="term" value="C:membrane"/>
    <property type="evidence" value="ECO:0007669"/>
    <property type="project" value="UniProtKB-SubCell"/>
</dbReference>
<proteinExistence type="predicted"/>
<keyword evidence="3 6" id="KW-1133">Transmembrane helix</keyword>
<evidence type="ECO:0000256" key="1">
    <source>
        <dbReference type="ARBA" id="ARBA00004141"/>
    </source>
</evidence>
<comment type="subcellular location">
    <subcellularLocation>
        <location evidence="1">Membrane</location>
        <topology evidence="1">Multi-pass membrane protein</topology>
    </subcellularLocation>
</comment>
<feature type="transmembrane region" description="Helical" evidence="6">
    <location>
        <begin position="38"/>
        <end position="59"/>
    </location>
</feature>
<evidence type="ECO:0000256" key="3">
    <source>
        <dbReference type="ARBA" id="ARBA00022989"/>
    </source>
</evidence>
<dbReference type="Proteomes" id="UP000053271">
    <property type="component" value="Unassembled WGS sequence"/>
</dbReference>
<accession>A0A117QNI0</accession>
<dbReference type="RefSeq" id="WP_067233377.1">
    <property type="nucleotide sequence ID" value="NZ_KQ948552.1"/>
</dbReference>
<dbReference type="EMBL" id="LMWS01000017">
    <property type="protein sequence ID" value="KUN38067.1"/>
    <property type="molecule type" value="Genomic_DNA"/>
</dbReference>
<evidence type="ECO:0000256" key="4">
    <source>
        <dbReference type="ARBA" id="ARBA00023136"/>
    </source>
</evidence>
<dbReference type="GeneID" id="91425798"/>
<evidence type="ECO:0000259" key="7">
    <source>
        <dbReference type="Pfam" id="PF04932"/>
    </source>
</evidence>
<feature type="region of interest" description="Disordered" evidence="5">
    <location>
        <begin position="441"/>
        <end position="464"/>
    </location>
</feature>
<feature type="transmembrane region" description="Helical" evidence="6">
    <location>
        <begin position="6"/>
        <end position="26"/>
    </location>
</feature>
<keyword evidence="2 6" id="KW-0812">Transmembrane</keyword>
<feature type="domain" description="O-antigen ligase-related" evidence="7">
    <location>
        <begin position="237"/>
        <end position="373"/>
    </location>
</feature>
<dbReference type="Pfam" id="PF04932">
    <property type="entry name" value="Wzy_C"/>
    <property type="match status" value="1"/>
</dbReference>
<keyword evidence="4 6" id="KW-0472">Membrane</keyword>
<reference evidence="8 9" key="1">
    <citation type="submission" date="2015-10" db="EMBL/GenBank/DDBJ databases">
        <title>Draft genome sequence of Streptomyces longwoodensis DSM 41677, type strain for the species Streptomyces longwoodensis.</title>
        <authorList>
            <person name="Ruckert C."/>
            <person name="Winkler A."/>
            <person name="Kalinowski J."/>
            <person name="Kampfer P."/>
            <person name="Glaeser S."/>
        </authorList>
    </citation>
    <scope>NUCLEOTIDE SEQUENCE [LARGE SCALE GENOMIC DNA]</scope>
    <source>
        <strain evidence="8 9">DSM 41677</strain>
    </source>
</reference>
<evidence type="ECO:0000313" key="9">
    <source>
        <dbReference type="Proteomes" id="UP000053271"/>
    </source>
</evidence>
<protein>
    <recommendedName>
        <fullName evidence="7">O-antigen ligase-related domain-containing protein</fullName>
    </recommendedName>
</protein>
<feature type="transmembrane region" description="Helical" evidence="6">
    <location>
        <begin position="112"/>
        <end position="131"/>
    </location>
</feature>
<feature type="transmembrane region" description="Helical" evidence="6">
    <location>
        <begin position="137"/>
        <end position="154"/>
    </location>
</feature>
<dbReference type="STRING" id="68231.AQJ30_14445"/>
<feature type="transmembrane region" description="Helical" evidence="6">
    <location>
        <begin position="201"/>
        <end position="225"/>
    </location>
</feature>
<keyword evidence="9" id="KW-1185">Reference proteome</keyword>
<feature type="transmembrane region" description="Helical" evidence="6">
    <location>
        <begin position="416"/>
        <end position="435"/>
    </location>
</feature>
<feature type="transmembrane region" description="Helical" evidence="6">
    <location>
        <begin position="161"/>
        <end position="181"/>
    </location>
</feature>
<feature type="transmembrane region" description="Helical" evidence="6">
    <location>
        <begin position="360"/>
        <end position="381"/>
    </location>
</feature>
<organism evidence="8 9">
    <name type="scientific">Streptomyces longwoodensis</name>
    <dbReference type="NCBI Taxonomy" id="68231"/>
    <lineage>
        <taxon>Bacteria</taxon>
        <taxon>Bacillati</taxon>
        <taxon>Actinomycetota</taxon>
        <taxon>Actinomycetes</taxon>
        <taxon>Kitasatosporales</taxon>
        <taxon>Streptomycetaceae</taxon>
        <taxon>Streptomyces</taxon>
    </lineage>
</organism>
<evidence type="ECO:0000313" key="8">
    <source>
        <dbReference type="EMBL" id="KUN38067.1"/>
    </source>
</evidence>
<evidence type="ECO:0000256" key="6">
    <source>
        <dbReference type="SAM" id="Phobius"/>
    </source>
</evidence>
<dbReference type="AlphaFoldDB" id="A0A117QNI0"/>
<name>A0A117QNI0_9ACTN</name>
<feature type="transmembrane region" description="Helical" evidence="6">
    <location>
        <begin position="387"/>
        <end position="404"/>
    </location>
</feature>
<feature type="transmembrane region" description="Helical" evidence="6">
    <location>
        <begin position="237"/>
        <end position="266"/>
    </location>
</feature>